<dbReference type="InterPro" id="IPR015424">
    <property type="entry name" value="PyrdxlP-dep_Trfase"/>
</dbReference>
<dbReference type="GO" id="GO:0030170">
    <property type="term" value="F:pyridoxal phosphate binding"/>
    <property type="evidence" value="ECO:0007669"/>
    <property type="project" value="InterPro"/>
</dbReference>
<comment type="cofactor">
    <cofactor evidence="1 7 8">
        <name>pyridoxal 5'-phosphate</name>
        <dbReference type="ChEBI" id="CHEBI:597326"/>
    </cofactor>
</comment>
<keyword evidence="9" id="KW-0210">Decarboxylase</keyword>
<dbReference type="EMBL" id="CP001854">
    <property type="protein sequence ID" value="ADB51885.1"/>
    <property type="molecule type" value="Genomic_DNA"/>
</dbReference>
<dbReference type="GO" id="GO:0005829">
    <property type="term" value="C:cytosol"/>
    <property type="evidence" value="ECO:0007669"/>
    <property type="project" value="TreeGrafter"/>
</dbReference>
<dbReference type="HOGENOM" id="CLU_019582_2_2_11"/>
<feature type="compositionally biased region" description="Basic and acidic residues" evidence="10">
    <location>
        <begin position="444"/>
        <end position="457"/>
    </location>
</feature>
<dbReference type="FunFam" id="4.10.280.50:FF:000001">
    <property type="entry name" value="Glutamate decarboxylase"/>
    <property type="match status" value="1"/>
</dbReference>
<dbReference type="Gene3D" id="3.90.1150.160">
    <property type="match status" value="1"/>
</dbReference>
<dbReference type="GO" id="GO:0006538">
    <property type="term" value="P:L-glutamate catabolic process"/>
    <property type="evidence" value="ECO:0007669"/>
    <property type="project" value="TreeGrafter"/>
</dbReference>
<dbReference type="OrthoDB" id="3401800at2"/>
<dbReference type="SUPFAM" id="SSF53383">
    <property type="entry name" value="PLP-dependent transferases"/>
    <property type="match status" value="1"/>
</dbReference>
<evidence type="ECO:0000313" key="11">
    <source>
        <dbReference type="EMBL" id="ADB51885.1"/>
    </source>
</evidence>
<evidence type="ECO:0000256" key="6">
    <source>
        <dbReference type="ARBA" id="ARBA00048868"/>
    </source>
</evidence>
<reference evidence="11 12" key="1">
    <citation type="journal article" date="2010" name="Stand. Genomic Sci.">
        <title>Complete genome sequence of Conexibacter woesei type strain (ID131577).</title>
        <authorList>
            <person name="Pukall R."/>
            <person name="Lapidus A."/>
            <person name="Glavina Del Rio T."/>
            <person name="Copeland A."/>
            <person name="Tice H."/>
            <person name="Cheng J.-F."/>
            <person name="Lucas S."/>
            <person name="Chen F."/>
            <person name="Nolan M."/>
            <person name="Bruce D."/>
            <person name="Goodwin L."/>
            <person name="Pitluck S."/>
            <person name="Mavromatis K."/>
            <person name="Ivanova N."/>
            <person name="Ovchinnikova G."/>
            <person name="Pati A."/>
            <person name="Chen A."/>
            <person name="Palaniappan K."/>
            <person name="Land M."/>
            <person name="Hauser L."/>
            <person name="Chang Y.-J."/>
            <person name="Jeffries C.D."/>
            <person name="Chain P."/>
            <person name="Meincke L."/>
            <person name="Sims D."/>
            <person name="Brettin T."/>
            <person name="Detter J.C."/>
            <person name="Rohde M."/>
            <person name="Goeker M."/>
            <person name="Bristow J."/>
            <person name="Eisen J.A."/>
            <person name="Markowitz V."/>
            <person name="Kyrpides N.C."/>
            <person name="Klenk H.-P."/>
            <person name="Hugenholtz P."/>
        </authorList>
    </citation>
    <scope>NUCLEOTIDE SEQUENCE [LARGE SCALE GENOMIC DNA]</scope>
    <source>
        <strain evidence="12">DSM 14684 / CIP 108061 / JCM 11494 / NBRC 100937 / ID131577</strain>
    </source>
</reference>
<dbReference type="Gene3D" id="3.40.640.10">
    <property type="entry name" value="Type I PLP-dependent aspartate aminotransferase-like (Major domain)"/>
    <property type="match status" value="1"/>
</dbReference>
<dbReference type="NCBIfam" id="TIGR01788">
    <property type="entry name" value="Glu-decarb-GAD"/>
    <property type="match status" value="1"/>
</dbReference>
<evidence type="ECO:0000256" key="8">
    <source>
        <dbReference type="RuleBase" id="RU000382"/>
    </source>
</evidence>
<comment type="similarity">
    <text evidence="2 8">Belongs to the group II decarboxylase family.</text>
</comment>
<keyword evidence="4 7" id="KW-0663">Pyridoxal phosphate</keyword>
<dbReference type="InterPro" id="IPR015421">
    <property type="entry name" value="PyrdxlP-dep_Trfase_major"/>
</dbReference>
<evidence type="ECO:0000256" key="2">
    <source>
        <dbReference type="ARBA" id="ARBA00009533"/>
    </source>
</evidence>
<dbReference type="PANTHER" id="PTHR43321:SF3">
    <property type="entry name" value="GLUTAMATE DECARBOXYLASE"/>
    <property type="match status" value="1"/>
</dbReference>
<evidence type="ECO:0000256" key="10">
    <source>
        <dbReference type="SAM" id="MobiDB-lite"/>
    </source>
</evidence>
<dbReference type="GO" id="GO:0004058">
    <property type="term" value="F:aromatic-L-amino-acid decarboxylase activity"/>
    <property type="evidence" value="ECO:0007669"/>
    <property type="project" value="UniProtKB-ARBA"/>
</dbReference>
<evidence type="ECO:0000256" key="7">
    <source>
        <dbReference type="PIRSR" id="PIRSR602129-50"/>
    </source>
</evidence>
<keyword evidence="5 8" id="KW-0456">Lyase</keyword>
<evidence type="ECO:0000256" key="9">
    <source>
        <dbReference type="RuleBase" id="RU361171"/>
    </source>
</evidence>
<organism evidence="11 12">
    <name type="scientific">Conexibacter woesei (strain DSM 14684 / CCUG 47730 / CIP 108061 / JCM 11494 / NBRC 100937 / ID131577)</name>
    <dbReference type="NCBI Taxonomy" id="469383"/>
    <lineage>
        <taxon>Bacteria</taxon>
        <taxon>Bacillati</taxon>
        <taxon>Actinomycetota</taxon>
        <taxon>Thermoleophilia</taxon>
        <taxon>Solirubrobacterales</taxon>
        <taxon>Conexibacteraceae</taxon>
        <taxon>Conexibacter</taxon>
    </lineage>
</organism>
<gene>
    <name evidence="11" type="ordered locus">Cwoe_3467</name>
</gene>
<dbReference type="Gene3D" id="4.10.280.50">
    <property type="match status" value="1"/>
</dbReference>
<protein>
    <recommendedName>
        <fullName evidence="3 9">Glutamate decarboxylase</fullName>
        <ecNumber evidence="3 9">4.1.1.15</ecNumber>
    </recommendedName>
</protein>
<accession>D3EZC0</accession>
<dbReference type="InterPro" id="IPR010107">
    <property type="entry name" value="Glutamate_decarboxylase"/>
</dbReference>
<feature type="region of interest" description="Disordered" evidence="10">
    <location>
        <begin position="438"/>
        <end position="457"/>
    </location>
</feature>
<evidence type="ECO:0000256" key="5">
    <source>
        <dbReference type="ARBA" id="ARBA00023239"/>
    </source>
</evidence>
<comment type="catalytic activity">
    <reaction evidence="6 9">
        <text>L-glutamate + H(+) = 4-aminobutanoate + CO2</text>
        <dbReference type="Rhea" id="RHEA:17785"/>
        <dbReference type="ChEBI" id="CHEBI:15378"/>
        <dbReference type="ChEBI" id="CHEBI:16526"/>
        <dbReference type="ChEBI" id="CHEBI:29985"/>
        <dbReference type="ChEBI" id="CHEBI:59888"/>
        <dbReference type="EC" id="4.1.1.15"/>
    </reaction>
</comment>
<dbReference type="Pfam" id="PF00282">
    <property type="entry name" value="Pyridoxal_deC"/>
    <property type="match status" value="1"/>
</dbReference>
<dbReference type="InterPro" id="IPR002129">
    <property type="entry name" value="PyrdxlP-dep_de-COase"/>
</dbReference>
<reference evidence="12" key="2">
    <citation type="submission" date="2010-01" db="EMBL/GenBank/DDBJ databases">
        <title>The complete genome of Conexibacter woesei DSM 14684.</title>
        <authorList>
            <consortium name="US DOE Joint Genome Institute (JGI-PGF)"/>
            <person name="Lucas S."/>
            <person name="Copeland A."/>
            <person name="Lapidus A."/>
            <person name="Glavina del Rio T."/>
            <person name="Dalin E."/>
            <person name="Tice H."/>
            <person name="Bruce D."/>
            <person name="Goodwin L."/>
            <person name="Pitluck S."/>
            <person name="Kyrpides N."/>
            <person name="Mavromatis K."/>
            <person name="Ivanova N."/>
            <person name="Mikhailova N."/>
            <person name="Chertkov O."/>
            <person name="Brettin T."/>
            <person name="Detter J.C."/>
            <person name="Han C."/>
            <person name="Larimer F."/>
            <person name="Land M."/>
            <person name="Hauser L."/>
            <person name="Markowitz V."/>
            <person name="Cheng J.-F."/>
            <person name="Hugenholtz P."/>
            <person name="Woyke T."/>
            <person name="Wu D."/>
            <person name="Pukall R."/>
            <person name="Steenblock K."/>
            <person name="Schneider S."/>
            <person name="Klenk H.-P."/>
            <person name="Eisen J.A."/>
        </authorList>
    </citation>
    <scope>NUCLEOTIDE SEQUENCE [LARGE SCALE GENOMIC DNA]</scope>
    <source>
        <strain evidence="12">DSM 14684 / CIP 108061 / JCM 11494 / NBRC 100937 / ID131577</strain>
    </source>
</reference>
<evidence type="ECO:0000256" key="4">
    <source>
        <dbReference type="ARBA" id="ARBA00022898"/>
    </source>
</evidence>
<feature type="modified residue" description="N6-(pyridoxal phosphate)lysine" evidence="7">
    <location>
        <position position="273"/>
    </location>
</feature>
<dbReference type="AlphaFoldDB" id="D3EZC0"/>
<evidence type="ECO:0000313" key="12">
    <source>
        <dbReference type="Proteomes" id="UP000008229"/>
    </source>
</evidence>
<keyword evidence="12" id="KW-1185">Reference proteome</keyword>
<name>D3EZC0_CONWI</name>
<dbReference type="EC" id="4.1.1.15" evidence="3 9"/>
<dbReference type="eggNOG" id="COG0076">
    <property type="taxonomic scope" value="Bacteria"/>
</dbReference>
<dbReference type="PANTHER" id="PTHR43321">
    <property type="entry name" value="GLUTAMATE DECARBOXYLASE"/>
    <property type="match status" value="1"/>
</dbReference>
<evidence type="ECO:0000256" key="1">
    <source>
        <dbReference type="ARBA" id="ARBA00001933"/>
    </source>
</evidence>
<dbReference type="FunFam" id="3.40.640.10:FF:000017">
    <property type="entry name" value="Glutamate decarboxylase"/>
    <property type="match status" value="1"/>
</dbReference>
<dbReference type="STRING" id="469383.Cwoe_3467"/>
<evidence type="ECO:0000256" key="3">
    <source>
        <dbReference type="ARBA" id="ARBA00012421"/>
    </source>
</evidence>
<dbReference type="KEGG" id="cwo:Cwoe_3467"/>
<proteinExistence type="inferred from homology"/>
<sequence length="457" mass="51184">MHKVKTKSDALHAASYAARWVDHPVPKFRIPSEGMDPDAAYLLVHDELNLDGNPALNLASFVTSWAEPQAERLAAETLGKNMIDQDEYPQTEAIHERVVSMVGRLFHAPPEETPVGTATIGSSEAIMLAMLAHRTSWRNRRKAEGKPIDRPNLVIGADVHTCWEKFTRYFDVEARIAPMKPDDYTLSAADVEARVDENTIAVGGLLGTTFTGQIDDLADIDELLQRIRAERGWHVPFHIDAASGGFLAPFTRPELLWDFRLPSVRSINVSNHKFGLVPPGMGTVVFRDKSDLPDELVFHIDYLGGDMPNYSLNFSRPSSSVILQYYTFLRLGYRGYERIAQAMIDNAEALTDGLLRTGAFIALHDRESFPVVVVRAQDPDELDVFQLSDALRRRGWIIPAYPMPPDAQEVNVLRMVVKESFSRDMVDLLLDDITRELSNGNGRPRTDPHGDVARKIC</sequence>
<dbReference type="GO" id="GO:0004351">
    <property type="term" value="F:glutamate decarboxylase activity"/>
    <property type="evidence" value="ECO:0007669"/>
    <property type="project" value="UniProtKB-EC"/>
</dbReference>
<dbReference type="Proteomes" id="UP000008229">
    <property type="component" value="Chromosome"/>
</dbReference>
<dbReference type="RefSeq" id="WP_012934936.1">
    <property type="nucleotide sequence ID" value="NC_013739.1"/>
</dbReference>